<dbReference type="EMBL" id="CADCTD010000186">
    <property type="protein sequence ID" value="CAA9288583.1"/>
    <property type="molecule type" value="Genomic_DNA"/>
</dbReference>
<protein>
    <submittedName>
        <fullName evidence="2">Flagellar L-ring protein FlgH</fullName>
    </submittedName>
</protein>
<keyword evidence="2" id="KW-0966">Cell projection</keyword>
<proteinExistence type="predicted"/>
<feature type="region of interest" description="Disordered" evidence="1">
    <location>
        <begin position="19"/>
        <end position="67"/>
    </location>
</feature>
<organism evidence="2">
    <name type="scientific">uncultured Craurococcus sp</name>
    <dbReference type="NCBI Taxonomy" id="1135998"/>
    <lineage>
        <taxon>Bacteria</taxon>
        <taxon>Pseudomonadati</taxon>
        <taxon>Pseudomonadota</taxon>
        <taxon>Alphaproteobacteria</taxon>
        <taxon>Acetobacterales</taxon>
        <taxon>Acetobacteraceae</taxon>
        <taxon>Craurococcus</taxon>
        <taxon>environmental samples</taxon>
    </lineage>
</organism>
<reference evidence="2" key="1">
    <citation type="submission" date="2020-02" db="EMBL/GenBank/DDBJ databases">
        <authorList>
            <person name="Meier V. D."/>
        </authorList>
    </citation>
    <scope>NUCLEOTIDE SEQUENCE</scope>
    <source>
        <strain evidence="2">AVDCRST_MAG27</strain>
    </source>
</reference>
<dbReference type="AlphaFoldDB" id="A0A6J4JV94"/>
<accession>A0A6J4JV94</accession>
<evidence type="ECO:0000313" key="2">
    <source>
        <dbReference type="EMBL" id="CAA9288583.1"/>
    </source>
</evidence>
<keyword evidence="2" id="KW-0282">Flagellum</keyword>
<feature type="non-terminal residue" evidence="2">
    <location>
        <position position="67"/>
    </location>
</feature>
<sequence length="67" mass="7335">ARRPPPRAARARWLRLARAPLPRRPRARALGAPQPHRRPGLAPGLHAHARRAGSAARREQPVAPGQP</sequence>
<keyword evidence="2" id="KW-0969">Cilium</keyword>
<name>A0A6J4JV94_9PROT</name>
<evidence type="ECO:0000256" key="1">
    <source>
        <dbReference type="SAM" id="MobiDB-lite"/>
    </source>
</evidence>
<gene>
    <name evidence="2" type="ORF">AVDCRST_MAG27-4494</name>
</gene>
<feature type="non-terminal residue" evidence="2">
    <location>
        <position position="1"/>
    </location>
</feature>